<protein>
    <submittedName>
        <fullName evidence="2">Uncharacterized protein</fullName>
    </submittedName>
</protein>
<reference evidence="2 3" key="1">
    <citation type="submission" date="2019-05" db="EMBL/GenBank/DDBJ databases">
        <title>Another draft genome of Portunus trituberculatus and its Hox gene families provides insights of decapod evolution.</title>
        <authorList>
            <person name="Jeong J.-H."/>
            <person name="Song I."/>
            <person name="Kim S."/>
            <person name="Choi T."/>
            <person name="Kim D."/>
            <person name="Ryu S."/>
            <person name="Kim W."/>
        </authorList>
    </citation>
    <scope>NUCLEOTIDE SEQUENCE [LARGE SCALE GENOMIC DNA]</scope>
    <source>
        <tissue evidence="2">Muscle</tissue>
    </source>
</reference>
<accession>A0A5B7F2X9</accession>
<keyword evidence="1" id="KW-0812">Transmembrane</keyword>
<comment type="caution">
    <text evidence="2">The sequence shown here is derived from an EMBL/GenBank/DDBJ whole genome shotgun (WGS) entry which is preliminary data.</text>
</comment>
<keyword evidence="1" id="KW-0472">Membrane</keyword>
<evidence type="ECO:0000256" key="1">
    <source>
        <dbReference type="SAM" id="Phobius"/>
    </source>
</evidence>
<feature type="transmembrane region" description="Helical" evidence="1">
    <location>
        <begin position="38"/>
        <end position="58"/>
    </location>
</feature>
<dbReference type="AlphaFoldDB" id="A0A5B7F2X9"/>
<keyword evidence="1" id="KW-1133">Transmembrane helix</keyword>
<proteinExistence type="predicted"/>
<evidence type="ECO:0000313" key="2">
    <source>
        <dbReference type="EMBL" id="MPC38964.1"/>
    </source>
</evidence>
<gene>
    <name evidence="2" type="ORF">E2C01_032482</name>
</gene>
<dbReference type="Proteomes" id="UP000324222">
    <property type="component" value="Unassembled WGS sequence"/>
</dbReference>
<sequence>MNENTEDSRAWVKNKIEQKGEAGRKEKRKKVYLCDLTAFGYLMGVLWDYVLVLFYLQIKGIFFTYRERTETGGKD</sequence>
<keyword evidence="3" id="KW-1185">Reference proteome</keyword>
<organism evidence="2 3">
    <name type="scientific">Portunus trituberculatus</name>
    <name type="common">Swimming crab</name>
    <name type="synonym">Neptunus trituberculatus</name>
    <dbReference type="NCBI Taxonomy" id="210409"/>
    <lineage>
        <taxon>Eukaryota</taxon>
        <taxon>Metazoa</taxon>
        <taxon>Ecdysozoa</taxon>
        <taxon>Arthropoda</taxon>
        <taxon>Crustacea</taxon>
        <taxon>Multicrustacea</taxon>
        <taxon>Malacostraca</taxon>
        <taxon>Eumalacostraca</taxon>
        <taxon>Eucarida</taxon>
        <taxon>Decapoda</taxon>
        <taxon>Pleocyemata</taxon>
        <taxon>Brachyura</taxon>
        <taxon>Eubrachyura</taxon>
        <taxon>Portunoidea</taxon>
        <taxon>Portunidae</taxon>
        <taxon>Portuninae</taxon>
        <taxon>Portunus</taxon>
    </lineage>
</organism>
<dbReference type="EMBL" id="VSRR010004223">
    <property type="protein sequence ID" value="MPC38964.1"/>
    <property type="molecule type" value="Genomic_DNA"/>
</dbReference>
<evidence type="ECO:0000313" key="3">
    <source>
        <dbReference type="Proteomes" id="UP000324222"/>
    </source>
</evidence>
<name>A0A5B7F2X9_PORTR</name>